<protein>
    <submittedName>
        <fullName evidence="9">Unannotated protein</fullName>
    </submittedName>
</protein>
<keyword evidence="4" id="KW-1003">Cell membrane</keyword>
<dbReference type="Pfam" id="PF01594">
    <property type="entry name" value="AI-2E_transport"/>
    <property type="match status" value="1"/>
</dbReference>
<dbReference type="GO" id="GO:0005886">
    <property type="term" value="C:plasma membrane"/>
    <property type="evidence" value="ECO:0007669"/>
    <property type="project" value="UniProtKB-SubCell"/>
</dbReference>
<gene>
    <name evidence="9" type="ORF">UFOPK1826_01062</name>
</gene>
<evidence type="ECO:0000313" key="9">
    <source>
        <dbReference type="EMBL" id="CAB4607382.1"/>
    </source>
</evidence>
<evidence type="ECO:0000256" key="4">
    <source>
        <dbReference type="ARBA" id="ARBA00022475"/>
    </source>
</evidence>
<organism evidence="9">
    <name type="scientific">freshwater metagenome</name>
    <dbReference type="NCBI Taxonomy" id="449393"/>
    <lineage>
        <taxon>unclassified sequences</taxon>
        <taxon>metagenomes</taxon>
        <taxon>ecological metagenomes</taxon>
    </lineage>
</organism>
<feature type="transmembrane region" description="Helical" evidence="8">
    <location>
        <begin position="325"/>
        <end position="352"/>
    </location>
</feature>
<dbReference type="PANTHER" id="PTHR21716">
    <property type="entry name" value="TRANSMEMBRANE PROTEIN"/>
    <property type="match status" value="1"/>
</dbReference>
<comment type="subcellular location">
    <subcellularLocation>
        <location evidence="1">Cell membrane</location>
        <topology evidence="1">Multi-pass membrane protein</topology>
    </subcellularLocation>
</comment>
<keyword evidence="3" id="KW-0813">Transport</keyword>
<evidence type="ECO:0000256" key="5">
    <source>
        <dbReference type="ARBA" id="ARBA00022692"/>
    </source>
</evidence>
<proteinExistence type="inferred from homology"/>
<dbReference type="InterPro" id="IPR002549">
    <property type="entry name" value="AI-2E-like"/>
</dbReference>
<evidence type="ECO:0000256" key="2">
    <source>
        <dbReference type="ARBA" id="ARBA00009773"/>
    </source>
</evidence>
<evidence type="ECO:0000256" key="6">
    <source>
        <dbReference type="ARBA" id="ARBA00022989"/>
    </source>
</evidence>
<evidence type="ECO:0000256" key="3">
    <source>
        <dbReference type="ARBA" id="ARBA00022448"/>
    </source>
</evidence>
<evidence type="ECO:0000256" key="7">
    <source>
        <dbReference type="ARBA" id="ARBA00023136"/>
    </source>
</evidence>
<feature type="transmembrane region" description="Helical" evidence="8">
    <location>
        <begin position="87"/>
        <end position="112"/>
    </location>
</feature>
<keyword evidence="6 8" id="KW-1133">Transmembrane helix</keyword>
<feature type="transmembrane region" description="Helical" evidence="8">
    <location>
        <begin position="29"/>
        <end position="51"/>
    </location>
</feature>
<reference evidence="9" key="1">
    <citation type="submission" date="2020-05" db="EMBL/GenBank/DDBJ databases">
        <authorList>
            <person name="Chiriac C."/>
            <person name="Salcher M."/>
            <person name="Ghai R."/>
            <person name="Kavagutti S V."/>
        </authorList>
    </citation>
    <scope>NUCLEOTIDE SEQUENCE</scope>
</reference>
<keyword evidence="5 8" id="KW-0812">Transmembrane</keyword>
<feature type="transmembrane region" description="Helical" evidence="8">
    <location>
        <begin position="269"/>
        <end position="288"/>
    </location>
</feature>
<keyword evidence="7 8" id="KW-0472">Membrane</keyword>
<evidence type="ECO:0000256" key="1">
    <source>
        <dbReference type="ARBA" id="ARBA00004651"/>
    </source>
</evidence>
<evidence type="ECO:0000256" key="8">
    <source>
        <dbReference type="SAM" id="Phobius"/>
    </source>
</evidence>
<feature type="transmembrane region" description="Helical" evidence="8">
    <location>
        <begin position="57"/>
        <end position="75"/>
    </location>
</feature>
<accession>A0A6J6H124</accession>
<dbReference type="EMBL" id="CAEZUN010000136">
    <property type="protein sequence ID" value="CAB4607382.1"/>
    <property type="molecule type" value="Genomic_DNA"/>
</dbReference>
<feature type="transmembrane region" description="Helical" evidence="8">
    <location>
        <begin position="168"/>
        <end position="193"/>
    </location>
</feature>
<comment type="similarity">
    <text evidence="2">Belongs to the autoinducer-2 exporter (AI-2E) (TC 2.A.86) family.</text>
</comment>
<name>A0A6J6H124_9ZZZZ</name>
<sequence length="387" mass="41728">MGHKADGESAAIKASKVSKKASRDKMPSWVPRAIGLFWVGAIAMLAVRELFHQLSDFLILLVISLFLALAIEPAVNRLAARGWKRGAATGLMLFSVFVAVICFGAAIGTLVATQIQDLINNRDQYVTDTVVFVNDTFGSSINPQSWIKALSDPNGSLNNFFTNQQDRVVSLSLGALSGLLQILSVTLFTFYLISDGPRLRRALCSRLPVKQQRVVLTVFDLAIAKTGGYIYSRALLAVVSAIFHWVVFQAIGTPAPIALAIWVGLVSQFLPVVGTYLAGVLPILLAFLDSPIKALIVIIFIAVYQQLENFVLAPRVTARTLELHAAVAFGAAIAGGAVLGPIGAVLALPFAAMVQGFVSNWGNRYEIVDSPLVYIPSLQKVKTKKHK</sequence>
<feature type="transmembrane region" description="Helical" evidence="8">
    <location>
        <begin position="237"/>
        <end position="262"/>
    </location>
</feature>
<feature type="transmembrane region" description="Helical" evidence="8">
    <location>
        <begin position="294"/>
        <end position="313"/>
    </location>
</feature>
<dbReference type="PANTHER" id="PTHR21716:SF53">
    <property type="entry name" value="PERMEASE PERM-RELATED"/>
    <property type="match status" value="1"/>
</dbReference>
<dbReference type="AlphaFoldDB" id="A0A6J6H124"/>
<dbReference type="GO" id="GO:0055085">
    <property type="term" value="P:transmembrane transport"/>
    <property type="evidence" value="ECO:0007669"/>
    <property type="project" value="TreeGrafter"/>
</dbReference>